<sequence length="370" mass="42104">MKKTVCLLSVLCIAASCFAQGWWRGGRKAVQAVRAPLNAVVGRRAASALPRVPNFSVPAAAVERYVFKSVSPTPARQLVFTCDEMPYRWILDSAAEYAQVAEHFKVFKKEADVFLYYQSSASESRTLHPEEISHWRQKIDDMAAELSAIRLRVDADDPFLSFADEYLTYTRWVVYPHAKDIYFITPLPPRADRPFILQEFFLQNPVEVSTRWQLATVRAKRVSAMLPPGLRVAVVNDFRFFRQRVDELHRQGRLFPDGTLQTYEGADDLLEDVLKNGKKYDVIFTDIIISGGGGGYYLAAELRRNGYNGVIIALSSYPESEELGRKMFERGMDGMIRLEGGAAYKRGWPADIMQKLLNYYHYRAAGGWSR</sequence>
<dbReference type="Gene3D" id="3.40.50.2300">
    <property type="match status" value="1"/>
</dbReference>
<protein>
    <recommendedName>
        <fullName evidence="3">Response regulatory domain-containing protein</fullName>
    </recommendedName>
</protein>
<accession>A0A650ELZ0</accession>
<reference evidence="2" key="1">
    <citation type="journal article" date="2020" name="J. ISSAAS">
        <title>Lactobacilli and other gastrointestinal microbiota of Peromyscus leucopus, reservoir host for agents of Lyme disease and other zoonoses in North America.</title>
        <authorList>
            <person name="Milovic A."/>
            <person name="Bassam K."/>
            <person name="Shao H."/>
            <person name="Chatzistamou I."/>
            <person name="Tufts D.M."/>
            <person name="Diuk-Wasser M."/>
            <person name="Barbour A.G."/>
        </authorList>
    </citation>
    <scope>NUCLEOTIDE SEQUENCE</scope>
    <source>
        <strain evidence="2">LL30</strain>
    </source>
</reference>
<dbReference type="PROSITE" id="PS51257">
    <property type="entry name" value="PROKAR_LIPOPROTEIN"/>
    <property type="match status" value="1"/>
</dbReference>
<gene>
    <name evidence="2" type="ORF">Elusimicrob2101_1000</name>
</gene>
<feature type="chain" id="PRO_5024856436" description="Response regulatory domain-containing protein" evidence="1">
    <location>
        <begin position="20"/>
        <end position="370"/>
    </location>
</feature>
<feature type="signal peptide" evidence="1">
    <location>
        <begin position="1"/>
        <end position="19"/>
    </location>
</feature>
<keyword evidence="1" id="KW-0732">Signal</keyword>
<evidence type="ECO:0008006" key="3">
    <source>
        <dbReference type="Google" id="ProtNLM"/>
    </source>
</evidence>
<proteinExistence type="predicted"/>
<evidence type="ECO:0000256" key="1">
    <source>
        <dbReference type="SAM" id="SignalP"/>
    </source>
</evidence>
<dbReference type="AlphaFoldDB" id="A0A650ELZ0"/>
<evidence type="ECO:0000313" key="2">
    <source>
        <dbReference type="EMBL" id="QGT50837.1"/>
    </source>
</evidence>
<name>A0A650ELZ0_9BACT</name>
<organism evidence="2">
    <name type="scientific">uncultured Elusimicrobia bacterium</name>
    <dbReference type="NCBI Taxonomy" id="699876"/>
    <lineage>
        <taxon>Bacteria</taxon>
        <taxon>Pseudomonadati</taxon>
        <taxon>Elusimicrobiota</taxon>
        <taxon>Elusimicrobia</taxon>
        <taxon>environmental samples</taxon>
    </lineage>
</organism>
<dbReference type="SUPFAM" id="SSF52172">
    <property type="entry name" value="CheY-like"/>
    <property type="match status" value="1"/>
</dbReference>
<dbReference type="EMBL" id="MN577572">
    <property type="protein sequence ID" value="QGT50837.1"/>
    <property type="molecule type" value="Genomic_DNA"/>
</dbReference>
<dbReference type="InterPro" id="IPR011006">
    <property type="entry name" value="CheY-like_superfamily"/>
</dbReference>